<dbReference type="SUPFAM" id="SSF117281">
    <property type="entry name" value="Kelch motif"/>
    <property type="match status" value="1"/>
</dbReference>
<sequence length="312" mass="35216">MVGFETRELRGERPTLNSGAVVCHDAEDNVLYYYGGSPWVDTFDEDRFNVSKKPSSNLFKLDLRTLTWQLLTVSNISVAFEMTRNFRHDYLQPDKSSITCPCYEPDNTLPFINSIEEEDLEFRSEHTHPIELPALNDAMAVFYRDPKTSKPYLLVLGGRNIKESKPNYRGLLLEPVQSMHLICIDLSLQSRQGLPACIYWRDVYMQDDLKVRRRFGGTAALVEGLNGSLLLCVFGGHIPNAVNSSHPADTYAVANLTRHSWVTPDHPTPIQVKPLGYRPYVQRLEGIPGKENILFLSGWALSDAGTKVSLPT</sequence>
<dbReference type="OrthoDB" id="3228507at2759"/>
<dbReference type="AlphaFoldDB" id="A0A0H2RYV1"/>
<accession>A0A0H2RYV1</accession>
<dbReference type="STRING" id="27342.A0A0H2RYV1"/>
<dbReference type="Proteomes" id="UP000053477">
    <property type="component" value="Unassembled WGS sequence"/>
</dbReference>
<dbReference type="InParanoid" id="A0A0H2RYV1"/>
<keyword evidence="2" id="KW-1185">Reference proteome</keyword>
<reference evidence="1 2" key="1">
    <citation type="submission" date="2015-04" db="EMBL/GenBank/DDBJ databases">
        <title>Complete genome sequence of Schizopora paradoxa KUC8140, a cosmopolitan wood degrader in East Asia.</title>
        <authorList>
            <consortium name="DOE Joint Genome Institute"/>
            <person name="Min B."/>
            <person name="Park H."/>
            <person name="Jang Y."/>
            <person name="Kim J.-J."/>
            <person name="Kim K.H."/>
            <person name="Pangilinan J."/>
            <person name="Lipzen A."/>
            <person name="Riley R."/>
            <person name="Grigoriev I.V."/>
            <person name="Spatafora J.W."/>
            <person name="Choi I.-G."/>
        </authorList>
    </citation>
    <scope>NUCLEOTIDE SEQUENCE [LARGE SCALE GENOMIC DNA]</scope>
    <source>
        <strain evidence="1 2">KUC8140</strain>
    </source>
</reference>
<organism evidence="1 2">
    <name type="scientific">Schizopora paradoxa</name>
    <dbReference type="NCBI Taxonomy" id="27342"/>
    <lineage>
        <taxon>Eukaryota</taxon>
        <taxon>Fungi</taxon>
        <taxon>Dikarya</taxon>
        <taxon>Basidiomycota</taxon>
        <taxon>Agaricomycotina</taxon>
        <taxon>Agaricomycetes</taxon>
        <taxon>Hymenochaetales</taxon>
        <taxon>Schizoporaceae</taxon>
        <taxon>Schizopora</taxon>
    </lineage>
</organism>
<gene>
    <name evidence="1" type="ORF">SCHPADRAFT_193334</name>
</gene>
<protein>
    <recommendedName>
        <fullName evidence="3">Galactose oxidase</fullName>
    </recommendedName>
</protein>
<evidence type="ECO:0000313" key="2">
    <source>
        <dbReference type="Proteomes" id="UP000053477"/>
    </source>
</evidence>
<evidence type="ECO:0000313" key="1">
    <source>
        <dbReference type="EMBL" id="KLO16807.1"/>
    </source>
</evidence>
<dbReference type="EMBL" id="KQ085911">
    <property type="protein sequence ID" value="KLO16807.1"/>
    <property type="molecule type" value="Genomic_DNA"/>
</dbReference>
<proteinExistence type="predicted"/>
<dbReference type="InterPro" id="IPR015915">
    <property type="entry name" value="Kelch-typ_b-propeller"/>
</dbReference>
<evidence type="ECO:0008006" key="3">
    <source>
        <dbReference type="Google" id="ProtNLM"/>
    </source>
</evidence>
<name>A0A0H2RYV1_9AGAM</name>